<evidence type="ECO:0000313" key="1">
    <source>
        <dbReference type="EMBL" id="RKR30119.1"/>
    </source>
</evidence>
<organism evidence="1 2">
    <name type="scientific">Arthrobacter oryzae</name>
    <dbReference type="NCBI Taxonomy" id="409290"/>
    <lineage>
        <taxon>Bacteria</taxon>
        <taxon>Bacillati</taxon>
        <taxon>Actinomycetota</taxon>
        <taxon>Actinomycetes</taxon>
        <taxon>Micrococcales</taxon>
        <taxon>Micrococcaceae</taxon>
        <taxon>Arthrobacter</taxon>
    </lineage>
</organism>
<comment type="caution">
    <text evidence="1">The sequence shown here is derived from an EMBL/GenBank/DDBJ whole genome shotgun (WGS) entry which is preliminary data.</text>
</comment>
<reference evidence="1 2" key="1">
    <citation type="submission" date="2018-10" db="EMBL/GenBank/DDBJ databases">
        <title>Genomic Encyclopedia of Type Strains, Phase IV (KMG-IV): sequencing the most valuable type-strain genomes for metagenomic binning, comparative biology and taxonomic classification.</title>
        <authorList>
            <person name="Goeker M."/>
        </authorList>
    </citation>
    <scope>NUCLEOTIDE SEQUENCE [LARGE SCALE GENOMIC DNA]</scope>
    <source>
        <strain evidence="1 2">DSM 25586</strain>
    </source>
</reference>
<dbReference type="Proteomes" id="UP000276055">
    <property type="component" value="Unassembled WGS sequence"/>
</dbReference>
<protein>
    <submittedName>
        <fullName evidence="1">Uncharacterized protein</fullName>
    </submittedName>
</protein>
<dbReference type="AlphaFoldDB" id="A0A495FNK8"/>
<sequence>MPLRPGSAWPPVPRAARPYDRWMSIDAVPEATVPVQPEAQLDGQLSINDILLELGQAPVVHPSPDAASEVHFF</sequence>
<accession>A0A495FNK8</accession>
<proteinExistence type="predicted"/>
<name>A0A495FNK8_9MICC</name>
<dbReference type="EMBL" id="RBIR01000001">
    <property type="protein sequence ID" value="RKR30119.1"/>
    <property type="molecule type" value="Genomic_DNA"/>
</dbReference>
<gene>
    <name evidence="1" type="ORF">C8D78_0438</name>
</gene>
<evidence type="ECO:0000313" key="2">
    <source>
        <dbReference type="Proteomes" id="UP000276055"/>
    </source>
</evidence>